<dbReference type="Proteomes" id="UP000219775">
    <property type="component" value="Unassembled WGS sequence"/>
</dbReference>
<dbReference type="EMBL" id="NUDP01000013">
    <property type="protein sequence ID" value="PEM72269.1"/>
    <property type="molecule type" value="Genomic_DNA"/>
</dbReference>
<gene>
    <name evidence="2" type="ORF">BW425_15255</name>
    <name evidence="3" type="ORF">CN613_03475</name>
</gene>
<evidence type="ECO:0000313" key="2">
    <source>
        <dbReference type="EMBL" id="OUM48057.1"/>
    </source>
</evidence>
<dbReference type="Pfam" id="PF19785">
    <property type="entry name" value="UPF0738"/>
    <property type="match status" value="1"/>
</dbReference>
<dbReference type="EMBL" id="MWPX01000016">
    <property type="protein sequence ID" value="OUM48057.1"/>
    <property type="molecule type" value="Genomic_DNA"/>
</dbReference>
<proteinExistence type="inferred from homology"/>
<protein>
    <recommendedName>
        <fullName evidence="1">UPF0738 protein BW425_15255</fullName>
    </recommendedName>
</protein>
<sequence length="123" mass="14297">MQNKIQVKSVEERENALIFCAENIEIQVEELKARNHVLVDSDHLSFLYILENESAFIYVSIPHTYWEAMNGAMKSDKAMFVRVNNIEIELEQLKEEVEYLIENIEGNANYGEELVTAVEKVFL</sequence>
<dbReference type="RefSeq" id="WP_016113794.1">
    <property type="nucleotide sequence ID" value="NZ_JARHXM010000021.1"/>
</dbReference>
<dbReference type="AlphaFoldDB" id="A0A1Y3MC72"/>
<dbReference type="InterPro" id="IPR020908">
    <property type="entry name" value="UPF0738"/>
</dbReference>
<name>A0A1Y3MC72_9BACI</name>
<comment type="caution">
    <text evidence="2">The sequence shown here is derived from an EMBL/GenBank/DDBJ whole genome shotgun (WGS) entry which is preliminary data.</text>
</comment>
<reference evidence="3 5" key="2">
    <citation type="submission" date="2017-09" db="EMBL/GenBank/DDBJ databases">
        <title>Large-scale bioinformatics analysis of Bacillus genomes uncovers conserved roles of natural products in bacterial physiology.</title>
        <authorList>
            <consortium name="Agbiome Team Llc"/>
            <person name="Bleich R.M."/>
            <person name="Grubbs K.J."/>
            <person name="Santa Maria K.C."/>
            <person name="Allen S.E."/>
            <person name="Farag S."/>
            <person name="Shank E.A."/>
            <person name="Bowers A."/>
        </authorList>
    </citation>
    <scope>NUCLEOTIDE SEQUENCE [LARGE SCALE GENOMIC DNA]</scope>
    <source>
        <strain evidence="3 5">AFS009893</strain>
    </source>
</reference>
<organism evidence="2 4">
    <name type="scientific">Bacillus pseudomycoides</name>
    <dbReference type="NCBI Taxonomy" id="64104"/>
    <lineage>
        <taxon>Bacteria</taxon>
        <taxon>Bacillati</taxon>
        <taxon>Bacillota</taxon>
        <taxon>Bacilli</taxon>
        <taxon>Bacillales</taxon>
        <taxon>Bacillaceae</taxon>
        <taxon>Bacillus</taxon>
        <taxon>Bacillus cereus group</taxon>
    </lineage>
</organism>
<reference evidence="2 4" key="1">
    <citation type="submission" date="2017-02" db="EMBL/GenBank/DDBJ databases">
        <title>Bacillus pseudomycoides isolate FSL K6-0042.</title>
        <authorList>
            <person name="Kovac J."/>
        </authorList>
    </citation>
    <scope>NUCLEOTIDE SEQUENCE [LARGE SCALE GENOMIC DNA]</scope>
    <source>
        <strain evidence="2 4">FSL K6-0042</strain>
    </source>
</reference>
<evidence type="ECO:0000313" key="4">
    <source>
        <dbReference type="Proteomes" id="UP000195321"/>
    </source>
</evidence>
<dbReference type="Proteomes" id="UP000195321">
    <property type="component" value="Unassembled WGS sequence"/>
</dbReference>
<evidence type="ECO:0000313" key="5">
    <source>
        <dbReference type="Proteomes" id="UP000219775"/>
    </source>
</evidence>
<dbReference type="HAMAP" id="MF_01861">
    <property type="entry name" value="UPF0738"/>
    <property type="match status" value="1"/>
</dbReference>
<evidence type="ECO:0000256" key="1">
    <source>
        <dbReference type="HAMAP-Rule" id="MF_01861"/>
    </source>
</evidence>
<evidence type="ECO:0000313" key="3">
    <source>
        <dbReference type="EMBL" id="PEM72269.1"/>
    </source>
</evidence>
<accession>A0A1Y3MC72</accession>
<comment type="similarity">
    <text evidence="1">Belongs to the UPF0738 family.</text>
</comment>